<name>A0A060NMA7_9BURK</name>
<dbReference type="InterPro" id="IPR002937">
    <property type="entry name" value="Amino_oxidase"/>
</dbReference>
<dbReference type="RefSeq" id="WP_045535946.1">
    <property type="nucleotide sequence ID" value="NZ_AP014569.1"/>
</dbReference>
<sequence length="485" mass="50911">MTARVLIVGGGWAGLAAAVRACERGLEVTLLEAARAWGGRARALERGSGSDIPPAPPLQLDNGQHILIGAYTQTLGLMQRLGVDLSAHLHAMPLDLRFADGSGLATPSWALRWPAPLDTLAAMAGARGWSWRDRAALLAAAAGWRRRGFACAPSASVAGLCASLPPRVWHDLIEPLCVAALNTPAQQASGQVFLTVLRDALLGAGHAPWRASQLLLPRTCLGDLLPLPAVRWLKQRGAQLHLGQRATGLERSTDGRWRVHSAGAVYEAENLILACPAAAAARLLRGLPEAPADWIEPAAALAHTAIGTVYVAGWLRTPWPSSHPMLALRSSGPDSPAQFAFRRDWLQTPPAAAVATAQTSGSRHPAHGDQAHQTQAGRAPRVSEQSDWAELALVASACTTDKAALQAAVLAQARAALGLHGEQVRQTVIEKRATFACTPALQRPAAAIAPGLWAAGDYIDGPYPATLEGAVRSGLEAAEHCTTTA</sequence>
<dbReference type="PANTHER" id="PTHR42923:SF47">
    <property type="entry name" value="BLR3003 PROTEIN"/>
    <property type="match status" value="1"/>
</dbReference>
<dbReference type="STRING" id="1458426.SMCB_1453"/>
<dbReference type="Proteomes" id="UP000066014">
    <property type="component" value="Chromosome"/>
</dbReference>
<accession>A0A060NMA7</accession>
<dbReference type="EMBL" id="AP014569">
    <property type="protein sequence ID" value="BAO83681.1"/>
    <property type="molecule type" value="Genomic_DNA"/>
</dbReference>
<keyword evidence="4" id="KW-1185">Reference proteome</keyword>
<dbReference type="Gene3D" id="3.50.50.60">
    <property type="entry name" value="FAD/NAD(P)-binding domain"/>
    <property type="match status" value="2"/>
</dbReference>
<organism evidence="3 4">
    <name type="scientific">Serpentinimonas maccroryi</name>
    <dbReference type="NCBI Taxonomy" id="1458426"/>
    <lineage>
        <taxon>Bacteria</taxon>
        <taxon>Pseudomonadati</taxon>
        <taxon>Pseudomonadota</taxon>
        <taxon>Betaproteobacteria</taxon>
        <taxon>Burkholderiales</taxon>
        <taxon>Comamonadaceae</taxon>
        <taxon>Serpentinimonas</taxon>
    </lineage>
</organism>
<gene>
    <name evidence="3" type="ORF">SMCB_1453</name>
</gene>
<evidence type="ECO:0000313" key="3">
    <source>
        <dbReference type="EMBL" id="BAO83681.1"/>
    </source>
</evidence>
<feature type="domain" description="Amine oxidase" evidence="2">
    <location>
        <begin position="13"/>
        <end position="480"/>
    </location>
</feature>
<dbReference type="PANTHER" id="PTHR42923">
    <property type="entry name" value="PROTOPORPHYRINOGEN OXIDASE"/>
    <property type="match status" value="1"/>
</dbReference>
<dbReference type="KEGG" id="cbab:SMCB_1453"/>
<proteinExistence type="predicted"/>
<dbReference type="HOGENOM" id="CLU_022687_2_1_4"/>
<protein>
    <submittedName>
        <fullName evidence="3">Predicted NAD/FAD-binding protein</fullName>
    </submittedName>
</protein>
<dbReference type="GO" id="GO:0016491">
    <property type="term" value="F:oxidoreductase activity"/>
    <property type="evidence" value="ECO:0007669"/>
    <property type="project" value="InterPro"/>
</dbReference>
<dbReference type="SUPFAM" id="SSF51905">
    <property type="entry name" value="FAD/NAD(P)-binding domain"/>
    <property type="match status" value="1"/>
</dbReference>
<dbReference type="OrthoDB" id="7849608at2"/>
<dbReference type="AlphaFoldDB" id="A0A060NMA7"/>
<dbReference type="InterPro" id="IPR036188">
    <property type="entry name" value="FAD/NAD-bd_sf"/>
</dbReference>
<evidence type="ECO:0000256" key="1">
    <source>
        <dbReference type="SAM" id="MobiDB-lite"/>
    </source>
</evidence>
<reference evidence="3 4" key="1">
    <citation type="journal article" date="2014" name="Nat. Commun.">
        <title>Physiological and genomic features of highly alkaliphilic hydrogen-utilizing Betaproteobacteria from a continental serpentinizing site.</title>
        <authorList>
            <person name="Suzuki S."/>
            <person name="Kuenen J.G."/>
            <person name="Schipper K."/>
            <person name="van der Velde S."/>
            <person name="Ishii S."/>
            <person name="Wu A."/>
            <person name="Sorokin D.Y."/>
            <person name="Tenney A."/>
            <person name="Meng X.Y."/>
            <person name="Morrill P.L."/>
            <person name="Kamagata Y."/>
            <person name="Muyzer G."/>
            <person name="Nealson K.H."/>
        </authorList>
    </citation>
    <scope>NUCLEOTIDE SEQUENCE [LARGE SCALE GENOMIC DNA]</scope>
    <source>
        <strain evidence="3 4">B1</strain>
    </source>
</reference>
<evidence type="ECO:0000259" key="2">
    <source>
        <dbReference type="Pfam" id="PF01593"/>
    </source>
</evidence>
<dbReference type="InterPro" id="IPR050464">
    <property type="entry name" value="Zeta_carotene_desat/Oxidored"/>
</dbReference>
<evidence type="ECO:0000313" key="4">
    <source>
        <dbReference type="Proteomes" id="UP000066014"/>
    </source>
</evidence>
<dbReference type="Gene3D" id="3.90.660.10">
    <property type="match status" value="1"/>
</dbReference>
<feature type="region of interest" description="Disordered" evidence="1">
    <location>
        <begin position="352"/>
        <end position="381"/>
    </location>
</feature>
<dbReference type="Pfam" id="PF01593">
    <property type="entry name" value="Amino_oxidase"/>
    <property type="match status" value="1"/>
</dbReference>